<feature type="domain" description="BTB" evidence="11">
    <location>
        <begin position="39"/>
        <end position="109"/>
    </location>
</feature>
<name>A0AA39WLU3_9PEZI</name>
<dbReference type="GO" id="GO:0005524">
    <property type="term" value="F:ATP binding"/>
    <property type="evidence" value="ECO:0007669"/>
    <property type="project" value="UniProtKB-UniRule"/>
</dbReference>
<evidence type="ECO:0000259" key="10">
    <source>
        <dbReference type="PROSITE" id="PS50067"/>
    </source>
</evidence>
<accession>A0AA39WLU3</accession>
<dbReference type="GO" id="GO:0008017">
    <property type="term" value="F:microtubule binding"/>
    <property type="evidence" value="ECO:0007669"/>
    <property type="project" value="InterPro"/>
</dbReference>
<dbReference type="GO" id="GO:0005875">
    <property type="term" value="C:microtubule associated complex"/>
    <property type="evidence" value="ECO:0007669"/>
    <property type="project" value="TreeGrafter"/>
</dbReference>
<evidence type="ECO:0000256" key="8">
    <source>
        <dbReference type="SAM" id="Coils"/>
    </source>
</evidence>
<dbReference type="Pfam" id="PF00225">
    <property type="entry name" value="Kinesin"/>
    <property type="match status" value="2"/>
</dbReference>
<dbReference type="InterPro" id="IPR000210">
    <property type="entry name" value="BTB/POZ_dom"/>
</dbReference>
<dbReference type="InterPro" id="IPR027640">
    <property type="entry name" value="Kinesin-like_fam"/>
</dbReference>
<evidence type="ECO:0000256" key="4">
    <source>
        <dbReference type="ARBA" id="ARBA00022840"/>
    </source>
</evidence>
<feature type="region of interest" description="Disordered" evidence="9">
    <location>
        <begin position="1"/>
        <end position="25"/>
    </location>
</feature>
<dbReference type="PRINTS" id="PR00380">
    <property type="entry name" value="KINESINHEAVY"/>
</dbReference>
<dbReference type="InterPro" id="IPR001752">
    <property type="entry name" value="Kinesin_motor_dom"/>
</dbReference>
<dbReference type="Pfam" id="PF00651">
    <property type="entry name" value="BTB"/>
    <property type="match status" value="1"/>
</dbReference>
<evidence type="ECO:0000256" key="5">
    <source>
        <dbReference type="ARBA" id="ARBA00023054"/>
    </source>
</evidence>
<keyword evidence="7" id="KW-0493">Microtubule</keyword>
<evidence type="ECO:0000256" key="9">
    <source>
        <dbReference type="SAM" id="MobiDB-lite"/>
    </source>
</evidence>
<keyword evidence="5 8" id="KW-0175">Coiled coil</keyword>
<dbReference type="GO" id="GO:0005737">
    <property type="term" value="C:cytoplasm"/>
    <property type="evidence" value="ECO:0007669"/>
    <property type="project" value="UniProtKB-SubCell"/>
</dbReference>
<dbReference type="GO" id="GO:0007018">
    <property type="term" value="P:microtubule-based movement"/>
    <property type="evidence" value="ECO:0007669"/>
    <property type="project" value="InterPro"/>
</dbReference>
<dbReference type="InterPro" id="IPR036961">
    <property type="entry name" value="Kinesin_motor_dom_sf"/>
</dbReference>
<dbReference type="GO" id="GO:0003777">
    <property type="term" value="F:microtubule motor activity"/>
    <property type="evidence" value="ECO:0007669"/>
    <property type="project" value="InterPro"/>
</dbReference>
<dbReference type="SUPFAM" id="SSF54695">
    <property type="entry name" value="POZ domain"/>
    <property type="match status" value="1"/>
</dbReference>
<dbReference type="Gene3D" id="3.30.710.10">
    <property type="entry name" value="Potassium Channel Kv1.1, Chain A"/>
    <property type="match status" value="1"/>
</dbReference>
<comment type="similarity">
    <text evidence="6 7">Belongs to the TRAFAC class myosin-kinesin ATPase superfamily. Kinesin family.</text>
</comment>
<dbReference type="PROSITE" id="PS50067">
    <property type="entry name" value="KINESIN_MOTOR_2"/>
    <property type="match status" value="1"/>
</dbReference>
<dbReference type="InterPro" id="IPR027417">
    <property type="entry name" value="P-loop_NTPase"/>
</dbReference>
<sequence length="772" mass="84062">MVLQLENGNSNGTSPEPKPISFDDPKLTPLLTTSLASSKPFFFTIGSNKREFMMHSALVASQSPTFERLVNNTNFKEGQSCRVDLENVEEETFIRFSQFAYTGKYDEGEVEAPPVDDEPVNPPSEPLAPAEDDSWGFGVTSTGKKKKGKSGWTSDEPAPLSAGPKGIYDQTSRTIVFEALAQKFVKRVSKLAAGPSTDTKKIQVGGRATSNPYLLHAKIFVFADYWGVTGLKEVSLCKLSSALQDVGSRVNTKGVRDRLVALVEYCYNEPRPEELLELVDLYAAFRLPQLWSREMASKVPSQRRINVYVRWRPLAASETESCQIDSKTNSSNADGPSLLSVSINRQASPIDRAWASASSFDGVLDVDADNHSAYQLIVANAIPKIMQGGAFSVFAYGHSGSGKTHTIIGYDYDNDKRLGLALAAARSLFAALEPLVNNSGHELDPDSAKGKEPPLGIGLSLFEVRRKTALDLLNHGTECHIREGPDGKTHIRGETELLGGGKVRVCPIVQQPCWAFTSLREELIRALSRRAVGSSTVHDQSSRTHAVLEFEVVSQRLIDARQALYDRQSELVPVGKRATDISIEEQSRGFIRGPGGTGWVPNPDYQIDQARIDAAEAEKAEFEARVAAAEVNLEDVLRSGRLASPCLGGKMVFVDLAGAEYHREKGSAAHIPKQTPQEQQEGRQINADLLALKEVIRAVARSEKGTRIPFRASPLTMVLREHFRQGDGQGDSDLSGASNLSSSAMVVTVSPAREQFAATLNSLKYGSLVGAV</sequence>
<keyword evidence="3 6" id="KW-0547">Nucleotide-binding</keyword>
<keyword evidence="2" id="KW-0963">Cytoplasm</keyword>
<keyword evidence="6 7" id="KW-0505">Motor protein</keyword>
<dbReference type="GO" id="GO:0007052">
    <property type="term" value="P:mitotic spindle organization"/>
    <property type="evidence" value="ECO:0007669"/>
    <property type="project" value="TreeGrafter"/>
</dbReference>
<evidence type="ECO:0000256" key="3">
    <source>
        <dbReference type="ARBA" id="ARBA00022741"/>
    </source>
</evidence>
<dbReference type="GO" id="GO:0005874">
    <property type="term" value="C:microtubule"/>
    <property type="evidence" value="ECO:0007669"/>
    <property type="project" value="UniProtKB-KW"/>
</dbReference>
<proteinExistence type="inferred from homology"/>
<feature type="domain" description="Kinesin motor" evidence="10">
    <location>
        <begin position="304"/>
        <end position="772"/>
    </location>
</feature>
<dbReference type="InterPro" id="IPR019821">
    <property type="entry name" value="Kinesin_motor_CS"/>
</dbReference>
<feature type="coiled-coil region" evidence="8">
    <location>
        <begin position="605"/>
        <end position="639"/>
    </location>
</feature>
<evidence type="ECO:0000256" key="2">
    <source>
        <dbReference type="ARBA" id="ARBA00022490"/>
    </source>
</evidence>
<feature type="region of interest" description="Disordered" evidence="9">
    <location>
        <begin position="108"/>
        <end position="165"/>
    </location>
</feature>
<feature type="compositionally biased region" description="Polar residues" evidence="9">
    <location>
        <begin position="1"/>
        <end position="14"/>
    </location>
</feature>
<evidence type="ECO:0000256" key="6">
    <source>
        <dbReference type="PROSITE-ProRule" id="PRU00283"/>
    </source>
</evidence>
<dbReference type="GO" id="GO:0016787">
    <property type="term" value="F:hydrolase activity"/>
    <property type="evidence" value="ECO:0007669"/>
    <property type="project" value="UniProtKB-KW"/>
</dbReference>
<dbReference type="Proteomes" id="UP001175000">
    <property type="component" value="Unassembled WGS sequence"/>
</dbReference>
<comment type="subcellular location">
    <subcellularLocation>
        <location evidence="1">Cytoplasm</location>
    </subcellularLocation>
</comment>
<evidence type="ECO:0000313" key="13">
    <source>
        <dbReference type="Proteomes" id="UP001175000"/>
    </source>
</evidence>
<dbReference type="Gene3D" id="3.40.850.10">
    <property type="entry name" value="Kinesin motor domain"/>
    <property type="match status" value="1"/>
</dbReference>
<dbReference type="GO" id="GO:0051231">
    <property type="term" value="P:spindle elongation"/>
    <property type="evidence" value="ECO:0007669"/>
    <property type="project" value="TreeGrafter"/>
</dbReference>
<keyword evidence="13" id="KW-1185">Reference proteome</keyword>
<feature type="compositionally biased region" description="Acidic residues" evidence="9">
    <location>
        <begin position="108"/>
        <end position="119"/>
    </location>
</feature>
<evidence type="ECO:0000259" key="11">
    <source>
        <dbReference type="PROSITE" id="PS50097"/>
    </source>
</evidence>
<keyword evidence="4 6" id="KW-0067">ATP-binding</keyword>
<dbReference type="EMBL" id="JAULSU010000005">
    <property type="protein sequence ID" value="KAK0617670.1"/>
    <property type="molecule type" value="Genomic_DNA"/>
</dbReference>
<evidence type="ECO:0000256" key="7">
    <source>
        <dbReference type="RuleBase" id="RU000394"/>
    </source>
</evidence>
<dbReference type="PROSITE" id="PS50097">
    <property type="entry name" value="BTB"/>
    <property type="match status" value="1"/>
</dbReference>
<dbReference type="AlphaFoldDB" id="A0AA39WLU3"/>
<evidence type="ECO:0000313" key="12">
    <source>
        <dbReference type="EMBL" id="KAK0617670.1"/>
    </source>
</evidence>
<gene>
    <name evidence="12" type="ORF">B0T14DRAFT_498643</name>
</gene>
<dbReference type="PANTHER" id="PTHR47969">
    <property type="entry name" value="CHROMOSOME-ASSOCIATED KINESIN KIF4A-RELATED"/>
    <property type="match status" value="1"/>
</dbReference>
<protein>
    <recommendedName>
        <fullName evidence="7">Kinesin-like protein</fullName>
    </recommendedName>
</protein>
<dbReference type="PANTHER" id="PTHR47969:SF15">
    <property type="entry name" value="CHROMOSOME-ASSOCIATED KINESIN KIF4A-RELATED"/>
    <property type="match status" value="1"/>
</dbReference>
<dbReference type="PROSITE" id="PS00411">
    <property type="entry name" value="KINESIN_MOTOR_1"/>
    <property type="match status" value="1"/>
</dbReference>
<dbReference type="SUPFAM" id="SSF52540">
    <property type="entry name" value="P-loop containing nucleoside triphosphate hydrolases"/>
    <property type="match status" value="1"/>
</dbReference>
<comment type="caution">
    <text evidence="12">The sequence shown here is derived from an EMBL/GenBank/DDBJ whole genome shotgun (WGS) entry which is preliminary data.</text>
</comment>
<organism evidence="12 13">
    <name type="scientific">Immersiella caudata</name>
    <dbReference type="NCBI Taxonomy" id="314043"/>
    <lineage>
        <taxon>Eukaryota</taxon>
        <taxon>Fungi</taxon>
        <taxon>Dikarya</taxon>
        <taxon>Ascomycota</taxon>
        <taxon>Pezizomycotina</taxon>
        <taxon>Sordariomycetes</taxon>
        <taxon>Sordariomycetidae</taxon>
        <taxon>Sordariales</taxon>
        <taxon>Lasiosphaeriaceae</taxon>
        <taxon>Immersiella</taxon>
    </lineage>
</organism>
<dbReference type="InterPro" id="IPR011333">
    <property type="entry name" value="SKP1/BTB/POZ_sf"/>
</dbReference>
<evidence type="ECO:0000256" key="1">
    <source>
        <dbReference type="ARBA" id="ARBA00004496"/>
    </source>
</evidence>
<dbReference type="SMART" id="SM00129">
    <property type="entry name" value="KISc"/>
    <property type="match status" value="1"/>
</dbReference>
<feature type="binding site" evidence="6">
    <location>
        <begin position="397"/>
        <end position="404"/>
    </location>
    <ligand>
        <name>ATP</name>
        <dbReference type="ChEBI" id="CHEBI:30616"/>
    </ligand>
</feature>
<keyword evidence="12" id="KW-0378">Hydrolase</keyword>
<reference evidence="12" key="1">
    <citation type="submission" date="2023-06" db="EMBL/GenBank/DDBJ databases">
        <title>Genome-scale phylogeny and comparative genomics of the fungal order Sordariales.</title>
        <authorList>
            <consortium name="Lawrence Berkeley National Laboratory"/>
            <person name="Hensen N."/>
            <person name="Bonometti L."/>
            <person name="Westerberg I."/>
            <person name="Brannstrom I.O."/>
            <person name="Guillou S."/>
            <person name="Cros-Aarteil S."/>
            <person name="Calhoun S."/>
            <person name="Haridas S."/>
            <person name="Kuo A."/>
            <person name="Mondo S."/>
            <person name="Pangilinan J."/>
            <person name="Riley R."/>
            <person name="Labutti K."/>
            <person name="Andreopoulos B."/>
            <person name="Lipzen A."/>
            <person name="Chen C."/>
            <person name="Yanf M."/>
            <person name="Daum C."/>
            <person name="Ng V."/>
            <person name="Clum A."/>
            <person name="Steindorff A."/>
            <person name="Ohm R."/>
            <person name="Martin F."/>
            <person name="Silar P."/>
            <person name="Natvig D."/>
            <person name="Lalanne C."/>
            <person name="Gautier V."/>
            <person name="Ament-Velasquez S.L."/>
            <person name="Kruys A."/>
            <person name="Hutchinson M.I."/>
            <person name="Powell A.J."/>
            <person name="Barry K."/>
            <person name="Miller A.N."/>
            <person name="Grigoriev I.V."/>
            <person name="Debuchy R."/>
            <person name="Gladieux P."/>
            <person name="Thoren M.H."/>
            <person name="Johannesson H."/>
        </authorList>
    </citation>
    <scope>NUCLEOTIDE SEQUENCE</scope>
    <source>
        <strain evidence="12">CBS 606.72</strain>
    </source>
</reference>